<evidence type="ECO:0000313" key="2">
    <source>
        <dbReference type="EMBL" id="KAJ7406716.1"/>
    </source>
</evidence>
<evidence type="ECO:0000313" key="3">
    <source>
        <dbReference type="Proteomes" id="UP001145742"/>
    </source>
</evidence>
<dbReference type="Proteomes" id="UP001145742">
    <property type="component" value="Unassembled WGS sequence"/>
</dbReference>
<gene>
    <name evidence="2" type="ORF">WISP_132078</name>
</gene>
<sequence>MLSPERHRHHRHPPPPQPPPPPHHPPQPSHVVATIENLPAEGGSGGGRSGISAPSSSVRQRIRKVLNSVKQENKEKIMWLGVLRFHASTLAPTHFRDT</sequence>
<dbReference type="EMBL" id="WHWB01034636">
    <property type="protein sequence ID" value="KAJ7406716.1"/>
    <property type="molecule type" value="Genomic_DNA"/>
</dbReference>
<feature type="region of interest" description="Disordered" evidence="1">
    <location>
        <begin position="1"/>
        <end position="59"/>
    </location>
</feature>
<keyword evidence="3" id="KW-1185">Reference proteome</keyword>
<name>A0ABQ9CPE3_9PASS</name>
<protein>
    <submittedName>
        <fullName evidence="2">Uncharacterized protein</fullName>
    </submittedName>
</protein>
<comment type="caution">
    <text evidence="2">The sequence shown here is derived from an EMBL/GenBank/DDBJ whole genome shotgun (WGS) entry which is preliminary data.</text>
</comment>
<organism evidence="2 3">
    <name type="scientific">Willisornis vidua</name>
    <name type="common">Xingu scale-backed antbird</name>
    <dbReference type="NCBI Taxonomy" id="1566151"/>
    <lineage>
        <taxon>Eukaryota</taxon>
        <taxon>Metazoa</taxon>
        <taxon>Chordata</taxon>
        <taxon>Craniata</taxon>
        <taxon>Vertebrata</taxon>
        <taxon>Euteleostomi</taxon>
        <taxon>Archelosauria</taxon>
        <taxon>Archosauria</taxon>
        <taxon>Dinosauria</taxon>
        <taxon>Saurischia</taxon>
        <taxon>Theropoda</taxon>
        <taxon>Coelurosauria</taxon>
        <taxon>Aves</taxon>
        <taxon>Neognathae</taxon>
        <taxon>Neoaves</taxon>
        <taxon>Telluraves</taxon>
        <taxon>Australaves</taxon>
        <taxon>Passeriformes</taxon>
        <taxon>Thamnophilidae</taxon>
        <taxon>Willisornis</taxon>
    </lineage>
</organism>
<reference evidence="2" key="1">
    <citation type="submission" date="2019-10" db="EMBL/GenBank/DDBJ databases">
        <authorList>
            <person name="Soares A.E.R."/>
            <person name="Aleixo A."/>
            <person name="Schneider P."/>
            <person name="Miyaki C.Y."/>
            <person name="Schneider M.P."/>
            <person name="Mello C."/>
            <person name="Vasconcelos A.T.R."/>
        </authorList>
    </citation>
    <scope>NUCLEOTIDE SEQUENCE</scope>
    <source>
        <tissue evidence="2">Muscle</tissue>
    </source>
</reference>
<feature type="compositionally biased region" description="Pro residues" evidence="1">
    <location>
        <begin position="14"/>
        <end position="28"/>
    </location>
</feature>
<accession>A0ABQ9CPE3</accession>
<feature type="compositionally biased region" description="Basic residues" evidence="1">
    <location>
        <begin position="1"/>
        <end position="13"/>
    </location>
</feature>
<proteinExistence type="predicted"/>
<evidence type="ECO:0000256" key="1">
    <source>
        <dbReference type="SAM" id="MobiDB-lite"/>
    </source>
</evidence>